<dbReference type="InterPro" id="IPR007521">
    <property type="entry name" value="Choline_kin_N"/>
</dbReference>
<evidence type="ECO:0000256" key="1">
    <source>
        <dbReference type="ARBA" id="ARBA00038211"/>
    </source>
</evidence>
<organism evidence="4 5">
    <name type="scientific">Epichloe bromicola</name>
    <dbReference type="NCBI Taxonomy" id="79588"/>
    <lineage>
        <taxon>Eukaryota</taxon>
        <taxon>Fungi</taxon>
        <taxon>Dikarya</taxon>
        <taxon>Ascomycota</taxon>
        <taxon>Pezizomycotina</taxon>
        <taxon>Sordariomycetes</taxon>
        <taxon>Hypocreomycetidae</taxon>
        <taxon>Hypocreales</taxon>
        <taxon>Clavicipitaceae</taxon>
        <taxon>Epichloe</taxon>
    </lineage>
</organism>
<feature type="region of interest" description="Disordered" evidence="2">
    <location>
        <begin position="590"/>
        <end position="610"/>
    </location>
</feature>
<keyword evidence="5" id="KW-1185">Reference proteome</keyword>
<feature type="compositionally biased region" description="Low complexity" evidence="2">
    <location>
        <begin position="58"/>
        <end position="79"/>
    </location>
</feature>
<dbReference type="Pfam" id="PF04428">
    <property type="entry name" value="Choline_kin_N"/>
    <property type="match status" value="1"/>
</dbReference>
<feature type="compositionally biased region" description="Basic residues" evidence="2">
    <location>
        <begin position="121"/>
        <end position="138"/>
    </location>
</feature>
<dbReference type="SUPFAM" id="SSF56112">
    <property type="entry name" value="Protein kinase-like (PK-like)"/>
    <property type="match status" value="1"/>
</dbReference>
<proteinExistence type="inferred from homology"/>
<reference evidence="5" key="1">
    <citation type="submission" date="2024-06" db="EMBL/GenBank/DDBJ databases">
        <title>Draft Genome Sequences of Epichloe bromicola Strains Isolated from Elymus ciliaris.</title>
        <authorList>
            <consortium name="Epichloe bromicola genome sequencing consortium"/>
            <person name="Miura A."/>
            <person name="Imano S."/>
            <person name="Ashida A."/>
            <person name="Sato I."/>
            <person name="Chiba S."/>
            <person name="Tanaka A."/>
            <person name="Camagna M."/>
            <person name="Takemoto D."/>
        </authorList>
    </citation>
    <scope>NUCLEOTIDE SEQUENCE [LARGE SCALE GENOMIC DNA]</scope>
    <source>
        <strain evidence="5">DP</strain>
    </source>
</reference>
<accession>A0ABQ0CMX0</accession>
<dbReference type="InterPro" id="IPR011009">
    <property type="entry name" value="Kinase-like_dom_sf"/>
</dbReference>
<evidence type="ECO:0000313" key="4">
    <source>
        <dbReference type="EMBL" id="GAB0134803.1"/>
    </source>
</evidence>
<name>A0ABQ0CMX0_9HYPO</name>
<dbReference type="Gene3D" id="3.90.1200.10">
    <property type="match status" value="1"/>
</dbReference>
<protein>
    <recommendedName>
        <fullName evidence="3">Choline kinase N-terminal domain-containing protein</fullName>
    </recommendedName>
</protein>
<dbReference type="Pfam" id="PF01633">
    <property type="entry name" value="Choline_kinase"/>
    <property type="match status" value="1"/>
</dbReference>
<comment type="similarity">
    <text evidence="1">Belongs to the choline/ethanolamine kinase family.</text>
</comment>
<evidence type="ECO:0000259" key="3">
    <source>
        <dbReference type="Pfam" id="PF04428"/>
    </source>
</evidence>
<dbReference type="Gene3D" id="3.30.200.20">
    <property type="entry name" value="Phosphorylase Kinase, domain 1"/>
    <property type="match status" value="1"/>
</dbReference>
<dbReference type="Proteomes" id="UP001562357">
    <property type="component" value="Unassembled WGS sequence"/>
</dbReference>
<feature type="compositionally biased region" description="Polar residues" evidence="2">
    <location>
        <begin position="600"/>
        <end position="610"/>
    </location>
</feature>
<evidence type="ECO:0000256" key="2">
    <source>
        <dbReference type="SAM" id="MobiDB-lite"/>
    </source>
</evidence>
<dbReference type="PANTHER" id="PTHR22603">
    <property type="entry name" value="CHOLINE/ETHANOALAMINE KINASE"/>
    <property type="match status" value="1"/>
</dbReference>
<feature type="region of interest" description="Disordered" evidence="2">
    <location>
        <begin position="182"/>
        <end position="212"/>
    </location>
</feature>
<dbReference type="CDD" id="cd05157">
    <property type="entry name" value="ETNK_euk"/>
    <property type="match status" value="1"/>
</dbReference>
<dbReference type="PANTHER" id="PTHR22603:SF93">
    <property type="entry name" value="RE24176P"/>
    <property type="match status" value="1"/>
</dbReference>
<feature type="compositionally biased region" description="Basic and acidic residues" evidence="2">
    <location>
        <begin position="139"/>
        <end position="158"/>
    </location>
</feature>
<dbReference type="EMBL" id="BAAFGZ010000095">
    <property type="protein sequence ID" value="GAB0134803.1"/>
    <property type="molecule type" value="Genomic_DNA"/>
</dbReference>
<feature type="region of interest" description="Disordered" evidence="2">
    <location>
        <begin position="1"/>
        <end position="105"/>
    </location>
</feature>
<gene>
    <name evidence="4" type="primary">g3159</name>
    <name evidence="4" type="ORF">EsDP_00003159</name>
</gene>
<sequence>MSDTPTATFGPAPLRSVLKSDADGDRTPPPASGPLKAVQIAEPVPESDEEPPSTKTFRAGPSRRLSGRLGSGRSSISEGPPALRPDDECTASSGQHHQSHRHQYYAEKLLARVSDWLEHEKRKKSAVRKHKSHHRKSKSPPDQDRSTPTEPARERTDSVDSQSSDVSLEKLEHILQDSLASLGLKSVPQHPPKFPRSRRANSKPGLHRTASSDTDFVDGDAIVPSCDAWLDNSKTLSYVGGTVSTEDVSTGKLDKDNDAWLVFRNDIIRIAHTLRLKGWRRIPLGSGDTIGVERLSGALTNAVYVVTPPKSLSETQGKKTPGKVLLRVYGPQVEHLIDRENELKVLQRLARKKIGPRLLGTFKNGRFEQFFNAITLTPAHLREPDTTKSIAKRMRELHDGIDLLPSEREGGPNVWKNWDQWLANVAKITTFLDQQYERDQNAPKSDSVVHAWKANGYVCGVPWDQFMRMVVKYRTHLENCYKTKKTIKERLIFAHNDTQYGNILRIRPDDEKSPLLQPANKHKQLIVIDFEYAAANVPGLEFANHFTEWTYNYHDPISPYACHHERYPAPEEQRRFIKAYVDHRPKFPAASATPRLVPQDSGSSTPSLNPVASSSSIVDFMLDARVPPGGWSAAERAREEQSDLQVRELMEEARLWRPGNSAMWVAWGIVQAKIPGLDANNEPASEADILKTEQDIGPDEFDYLRYAQERAMFFWGDCVQLGLAKPEDLPEKLRSRIKIVEY</sequence>
<evidence type="ECO:0000313" key="5">
    <source>
        <dbReference type="Proteomes" id="UP001562357"/>
    </source>
</evidence>
<feature type="domain" description="Choline kinase N-terminal" evidence="3">
    <location>
        <begin position="215"/>
        <end position="284"/>
    </location>
</feature>
<feature type="region of interest" description="Disordered" evidence="2">
    <location>
        <begin position="120"/>
        <end position="165"/>
    </location>
</feature>
<comment type="caution">
    <text evidence="4">The sequence shown here is derived from an EMBL/GenBank/DDBJ whole genome shotgun (WGS) entry which is preliminary data.</text>
</comment>